<evidence type="ECO:0000313" key="2">
    <source>
        <dbReference type="EMBL" id="KAF2710163.1"/>
    </source>
</evidence>
<organism evidence="2 3">
    <name type="scientific">Pleomassaria siparia CBS 279.74</name>
    <dbReference type="NCBI Taxonomy" id="1314801"/>
    <lineage>
        <taxon>Eukaryota</taxon>
        <taxon>Fungi</taxon>
        <taxon>Dikarya</taxon>
        <taxon>Ascomycota</taxon>
        <taxon>Pezizomycotina</taxon>
        <taxon>Dothideomycetes</taxon>
        <taxon>Pleosporomycetidae</taxon>
        <taxon>Pleosporales</taxon>
        <taxon>Pleomassariaceae</taxon>
        <taxon>Pleomassaria</taxon>
    </lineage>
</organism>
<feature type="region of interest" description="Disordered" evidence="1">
    <location>
        <begin position="1"/>
        <end position="82"/>
    </location>
</feature>
<feature type="compositionally biased region" description="Low complexity" evidence="1">
    <location>
        <begin position="12"/>
        <end position="21"/>
    </location>
</feature>
<protein>
    <submittedName>
        <fullName evidence="2">Uncharacterized protein</fullName>
    </submittedName>
</protein>
<dbReference type="AlphaFoldDB" id="A0A6G1KBZ6"/>
<evidence type="ECO:0000313" key="3">
    <source>
        <dbReference type="Proteomes" id="UP000799428"/>
    </source>
</evidence>
<sequence>MSKGASNCFPKTHSTSTSSSHAQRSPPTQNVVPCLPTSSLYPTTTPTKTTTANTNTNTAHYPSSPPPPSPSPLSDSDDDDEGAMCIAAWGTRASSAGGADYPIDLREEVGDARRALGRWAESIARRVFYWVLDRAKWACGNKLMDCRP</sequence>
<dbReference type="Proteomes" id="UP000799428">
    <property type="component" value="Unassembled WGS sequence"/>
</dbReference>
<feature type="compositionally biased region" description="Polar residues" evidence="1">
    <location>
        <begin position="22"/>
        <end position="41"/>
    </location>
</feature>
<reference evidence="2" key="1">
    <citation type="journal article" date="2020" name="Stud. Mycol.">
        <title>101 Dothideomycetes genomes: a test case for predicting lifestyles and emergence of pathogens.</title>
        <authorList>
            <person name="Haridas S."/>
            <person name="Albert R."/>
            <person name="Binder M."/>
            <person name="Bloem J."/>
            <person name="Labutti K."/>
            <person name="Salamov A."/>
            <person name="Andreopoulos B."/>
            <person name="Baker S."/>
            <person name="Barry K."/>
            <person name="Bills G."/>
            <person name="Bluhm B."/>
            <person name="Cannon C."/>
            <person name="Castanera R."/>
            <person name="Culley D."/>
            <person name="Daum C."/>
            <person name="Ezra D."/>
            <person name="Gonzalez J."/>
            <person name="Henrissat B."/>
            <person name="Kuo A."/>
            <person name="Liang C."/>
            <person name="Lipzen A."/>
            <person name="Lutzoni F."/>
            <person name="Magnuson J."/>
            <person name="Mondo S."/>
            <person name="Nolan M."/>
            <person name="Ohm R."/>
            <person name="Pangilinan J."/>
            <person name="Park H.-J."/>
            <person name="Ramirez L."/>
            <person name="Alfaro M."/>
            <person name="Sun H."/>
            <person name="Tritt A."/>
            <person name="Yoshinaga Y."/>
            <person name="Zwiers L.-H."/>
            <person name="Turgeon B."/>
            <person name="Goodwin S."/>
            <person name="Spatafora J."/>
            <person name="Crous P."/>
            <person name="Grigoriev I."/>
        </authorList>
    </citation>
    <scope>NUCLEOTIDE SEQUENCE</scope>
    <source>
        <strain evidence="2">CBS 279.74</strain>
    </source>
</reference>
<dbReference type="EMBL" id="MU005769">
    <property type="protein sequence ID" value="KAF2710163.1"/>
    <property type="molecule type" value="Genomic_DNA"/>
</dbReference>
<proteinExistence type="predicted"/>
<gene>
    <name evidence="2" type="ORF">K504DRAFT_454494</name>
</gene>
<accession>A0A6G1KBZ6</accession>
<name>A0A6G1KBZ6_9PLEO</name>
<evidence type="ECO:0000256" key="1">
    <source>
        <dbReference type="SAM" id="MobiDB-lite"/>
    </source>
</evidence>
<keyword evidence="3" id="KW-1185">Reference proteome</keyword>
<feature type="compositionally biased region" description="Low complexity" evidence="1">
    <location>
        <begin position="42"/>
        <end position="59"/>
    </location>
</feature>